<dbReference type="InterPro" id="IPR002177">
    <property type="entry name" value="DPS_DNA-bd"/>
</dbReference>
<dbReference type="InterPro" id="IPR023188">
    <property type="entry name" value="DPS_DNA-bd_CS"/>
</dbReference>
<dbReference type="RefSeq" id="WP_045028132.1">
    <property type="nucleotide sequence ID" value="NZ_JRHC01000001.1"/>
</dbReference>
<keyword evidence="5" id="KW-1185">Reference proteome</keyword>
<dbReference type="PANTHER" id="PTHR42932">
    <property type="entry name" value="GENERAL STRESS PROTEIN 20U"/>
    <property type="match status" value="1"/>
</dbReference>
<dbReference type="InterPro" id="IPR008331">
    <property type="entry name" value="Ferritin_DPS_dom"/>
</dbReference>
<dbReference type="STRING" id="1544798.LH29_09970"/>
<dbReference type="GO" id="GO:0008199">
    <property type="term" value="F:ferric iron binding"/>
    <property type="evidence" value="ECO:0007669"/>
    <property type="project" value="InterPro"/>
</dbReference>
<dbReference type="Gene3D" id="1.20.1260.10">
    <property type="match status" value="1"/>
</dbReference>
<organism evidence="4 5">
    <name type="scientific">Draconibacterium sediminis</name>
    <dbReference type="NCBI Taxonomy" id="1544798"/>
    <lineage>
        <taxon>Bacteria</taxon>
        <taxon>Pseudomonadati</taxon>
        <taxon>Bacteroidota</taxon>
        <taxon>Bacteroidia</taxon>
        <taxon>Marinilabiliales</taxon>
        <taxon>Prolixibacteraceae</taxon>
        <taxon>Draconibacterium</taxon>
    </lineage>
</organism>
<sequence length="148" mass="17054">MKAKNQITVEKLNQLLADYQIHYQNLRGLHWNIKGQLFFALHARFEEYYNQASDVVDEIAERILMLGGQPLHTFEDYLKTAKLDVVANVSEAKPAVESVLESQRYFLKSFNEILEVAGENNDEGTAAMMSDWIGHTEKEIWMLESFLA</sequence>
<dbReference type="PANTHER" id="PTHR42932:SF1">
    <property type="entry name" value="GENERAL STRESS PROTEIN 20U"/>
    <property type="match status" value="1"/>
</dbReference>
<dbReference type="Pfam" id="PF00210">
    <property type="entry name" value="Ferritin"/>
    <property type="match status" value="1"/>
</dbReference>
<dbReference type="PATRIC" id="fig|1544798.3.peg.2003"/>
<dbReference type="EMBL" id="JRHC01000001">
    <property type="protein sequence ID" value="KJF45641.1"/>
    <property type="molecule type" value="Genomic_DNA"/>
</dbReference>
<dbReference type="PROSITE" id="PS00819">
    <property type="entry name" value="DPS_2"/>
    <property type="match status" value="1"/>
</dbReference>
<dbReference type="Proteomes" id="UP000032544">
    <property type="component" value="Unassembled WGS sequence"/>
</dbReference>
<dbReference type="CDD" id="cd01043">
    <property type="entry name" value="DPS"/>
    <property type="match status" value="1"/>
</dbReference>
<dbReference type="PROSITE" id="PS00818">
    <property type="entry name" value="DPS_1"/>
    <property type="match status" value="1"/>
</dbReference>
<evidence type="ECO:0000259" key="3">
    <source>
        <dbReference type="Pfam" id="PF00210"/>
    </source>
</evidence>
<dbReference type="GO" id="GO:0016722">
    <property type="term" value="F:oxidoreductase activity, acting on metal ions"/>
    <property type="evidence" value="ECO:0007669"/>
    <property type="project" value="InterPro"/>
</dbReference>
<dbReference type="PRINTS" id="PR01346">
    <property type="entry name" value="HELNAPAPROT"/>
</dbReference>
<name>A0A0D8JGB7_9BACT</name>
<evidence type="ECO:0000313" key="5">
    <source>
        <dbReference type="Proteomes" id="UP000032544"/>
    </source>
</evidence>
<dbReference type="InterPro" id="IPR009078">
    <property type="entry name" value="Ferritin-like_SF"/>
</dbReference>
<comment type="similarity">
    <text evidence="1 2">Belongs to the Dps family.</text>
</comment>
<evidence type="ECO:0000256" key="1">
    <source>
        <dbReference type="ARBA" id="ARBA00009497"/>
    </source>
</evidence>
<dbReference type="InterPro" id="IPR012347">
    <property type="entry name" value="Ferritin-like"/>
</dbReference>
<gene>
    <name evidence="4" type="ORF">LH29_09970</name>
</gene>
<reference evidence="4 5" key="1">
    <citation type="submission" date="2014-09" db="EMBL/GenBank/DDBJ databases">
        <title>Draft Genome Sequence of Draconibacterium sp. JN14CK-3.</title>
        <authorList>
            <person name="Dong C."/>
            <person name="Lai Q."/>
            <person name="Shao Z."/>
        </authorList>
    </citation>
    <scope>NUCLEOTIDE SEQUENCE [LARGE SCALE GENOMIC DNA]</scope>
    <source>
        <strain evidence="4 5">JN14CK-3</strain>
    </source>
</reference>
<evidence type="ECO:0000313" key="4">
    <source>
        <dbReference type="EMBL" id="KJF45641.1"/>
    </source>
</evidence>
<evidence type="ECO:0000256" key="2">
    <source>
        <dbReference type="RuleBase" id="RU003875"/>
    </source>
</evidence>
<protein>
    <recommendedName>
        <fullName evidence="3">Ferritin/DPS domain-containing protein</fullName>
    </recommendedName>
</protein>
<proteinExistence type="inferred from homology"/>
<dbReference type="OrthoDB" id="9797023at2"/>
<accession>A0A0D8JGB7</accession>
<dbReference type="AlphaFoldDB" id="A0A0D8JGB7"/>
<feature type="domain" description="Ferritin/DPS" evidence="3">
    <location>
        <begin position="10"/>
        <end position="147"/>
    </location>
</feature>
<comment type="caution">
    <text evidence="4">The sequence shown here is derived from an EMBL/GenBank/DDBJ whole genome shotgun (WGS) entry which is preliminary data.</text>
</comment>
<dbReference type="PIRSF" id="PIRSF005900">
    <property type="entry name" value="Dps"/>
    <property type="match status" value="1"/>
</dbReference>
<dbReference type="SUPFAM" id="SSF47240">
    <property type="entry name" value="Ferritin-like"/>
    <property type="match status" value="1"/>
</dbReference>